<reference evidence="1 2" key="1">
    <citation type="submission" date="2016-09" db="EMBL/GenBank/DDBJ databases">
        <title>Lactobacillus reuteri KLR3005, genome sequencing and assembly.</title>
        <authorList>
            <person name="Lee J.-Y."/>
            <person name="Kim E.B."/>
            <person name="Choi Y.-J."/>
        </authorList>
    </citation>
    <scope>NUCLEOTIDE SEQUENCE [LARGE SCALE GENOMIC DNA]</scope>
    <source>
        <strain evidence="1 2">KLR3005</strain>
    </source>
</reference>
<dbReference type="InterPro" id="IPR035897">
    <property type="entry name" value="Toll_tir_struct_dom_sf"/>
</dbReference>
<evidence type="ECO:0000313" key="1">
    <source>
        <dbReference type="EMBL" id="OTA82835.1"/>
    </source>
</evidence>
<comment type="caution">
    <text evidence="1">The sequence shown here is derived from an EMBL/GenBank/DDBJ whole genome shotgun (WGS) entry which is preliminary data.</text>
</comment>
<dbReference type="EMBL" id="MIMU01000115">
    <property type="protein sequence ID" value="OTA82835.1"/>
    <property type="molecule type" value="Genomic_DNA"/>
</dbReference>
<name>A0A1Y2UID1_LIMRT</name>
<dbReference type="Gene3D" id="3.40.50.10140">
    <property type="entry name" value="Toll/interleukin-1 receptor homology (TIR) domain"/>
    <property type="match status" value="1"/>
</dbReference>
<protein>
    <recommendedName>
        <fullName evidence="3">TIR domain-containing protein</fullName>
    </recommendedName>
</protein>
<proteinExistence type="predicted"/>
<dbReference type="SUPFAM" id="SSF52200">
    <property type="entry name" value="Toll/Interleukin receptor TIR domain"/>
    <property type="match status" value="1"/>
</dbReference>
<sequence length="268" mass="31870">MYKGYDLTLSEQDISSLLGENIKYYSEYTNSITTFRENLCKNICKRFDLRDENEALDAESLKNEWFPSGNYDLFISHSHKDVELAKKLASWLYERFELKAFIDSTVWGYVDELLRQIDNKYCILENTSDGITYNYEKRNYSTTHVHLLLASALREMIDKCECLFFLNTTNSISLSDSIESLTTESPWIYDELQNVRFLERKKPRRVFKEVVEKKSEFQNKDLIVKYDVSEELKKLEKLNKKSLNDWLNKYEHTEKKNNPLDILYTLNI</sequence>
<evidence type="ECO:0008006" key="3">
    <source>
        <dbReference type="Google" id="ProtNLM"/>
    </source>
</evidence>
<dbReference type="AlphaFoldDB" id="A0A1Y2UID1"/>
<gene>
    <name evidence="1" type="ORF">BHL82_08700</name>
</gene>
<dbReference type="Proteomes" id="UP000194286">
    <property type="component" value="Unassembled WGS sequence"/>
</dbReference>
<accession>A0A1Y2UID1</accession>
<evidence type="ECO:0000313" key="2">
    <source>
        <dbReference type="Proteomes" id="UP000194286"/>
    </source>
</evidence>
<organism evidence="1 2">
    <name type="scientific">Limosilactobacillus reuteri</name>
    <name type="common">Lactobacillus reuteri</name>
    <dbReference type="NCBI Taxonomy" id="1598"/>
    <lineage>
        <taxon>Bacteria</taxon>
        <taxon>Bacillati</taxon>
        <taxon>Bacillota</taxon>
        <taxon>Bacilli</taxon>
        <taxon>Lactobacillales</taxon>
        <taxon>Lactobacillaceae</taxon>
        <taxon>Limosilactobacillus</taxon>
    </lineage>
</organism>